<dbReference type="SUPFAM" id="SSF81923">
    <property type="entry name" value="Double Clp-N motif"/>
    <property type="match status" value="1"/>
</dbReference>
<name>A0A840F3J9_9ACTN</name>
<dbReference type="RefSeq" id="WP_183371967.1">
    <property type="nucleotide sequence ID" value="NZ_BAABHL010000126.1"/>
</dbReference>
<dbReference type="AlphaFoldDB" id="A0A840F3J9"/>
<evidence type="ECO:0000313" key="3">
    <source>
        <dbReference type="EMBL" id="MBB4137063.1"/>
    </source>
</evidence>
<evidence type="ECO:0000259" key="2">
    <source>
        <dbReference type="PROSITE" id="PS51903"/>
    </source>
</evidence>
<evidence type="ECO:0000313" key="4">
    <source>
        <dbReference type="Proteomes" id="UP000551501"/>
    </source>
</evidence>
<dbReference type="Pfam" id="PF02861">
    <property type="entry name" value="Clp_N"/>
    <property type="match status" value="1"/>
</dbReference>
<protein>
    <recommendedName>
        <fullName evidence="2">Clp R domain-containing protein</fullName>
    </recommendedName>
</protein>
<dbReference type="EMBL" id="JACIFP010000001">
    <property type="protein sequence ID" value="MBB4137063.1"/>
    <property type="molecule type" value="Genomic_DNA"/>
</dbReference>
<dbReference type="Proteomes" id="UP000551501">
    <property type="component" value="Unassembled WGS sequence"/>
</dbReference>
<sequence length="244" mass="26026">MVENTPLNPPVRLDDMIDAITKTHDDPLEQLGAAVLAADHLGEVADHLIGHFVDQARRSGSSWTQIGAGMGVSKQAVQKRFTPKDPGAANDLDPAQGFNRFTPRARNLLAEAHNIAKASGCAEVTPAHIVLGLLADSESLAVVVLTRLGLDTEALGDSIRVSLSPSDDIPDLLPYDAGARKALELTFRHALRLGHDYIGTEHIVLALYEVENGSGPLSSTSVTAERFEAELVEILAQYAVVQDG</sequence>
<organism evidence="3 4">
    <name type="scientific">Gordonia humi</name>
    <dbReference type="NCBI Taxonomy" id="686429"/>
    <lineage>
        <taxon>Bacteria</taxon>
        <taxon>Bacillati</taxon>
        <taxon>Actinomycetota</taxon>
        <taxon>Actinomycetes</taxon>
        <taxon>Mycobacteriales</taxon>
        <taxon>Gordoniaceae</taxon>
        <taxon>Gordonia</taxon>
    </lineage>
</organism>
<feature type="domain" description="Clp R" evidence="2">
    <location>
        <begin position="98"/>
        <end position="243"/>
    </location>
</feature>
<gene>
    <name evidence="3" type="ORF">BKA16_003615</name>
</gene>
<keyword evidence="1" id="KW-0677">Repeat</keyword>
<dbReference type="Gene3D" id="1.10.1780.10">
    <property type="entry name" value="Clp, N-terminal domain"/>
    <property type="match status" value="1"/>
</dbReference>
<accession>A0A840F3J9</accession>
<comment type="caution">
    <text evidence="3">The sequence shown here is derived from an EMBL/GenBank/DDBJ whole genome shotgun (WGS) entry which is preliminary data.</text>
</comment>
<dbReference type="PROSITE" id="PS51903">
    <property type="entry name" value="CLP_R"/>
    <property type="match status" value="1"/>
</dbReference>
<keyword evidence="4" id="KW-1185">Reference proteome</keyword>
<dbReference type="InterPro" id="IPR036628">
    <property type="entry name" value="Clp_N_dom_sf"/>
</dbReference>
<evidence type="ECO:0000256" key="1">
    <source>
        <dbReference type="PROSITE-ProRule" id="PRU01251"/>
    </source>
</evidence>
<proteinExistence type="predicted"/>
<reference evidence="3 4" key="1">
    <citation type="submission" date="2020-08" db="EMBL/GenBank/DDBJ databases">
        <title>Sequencing the genomes of 1000 actinobacteria strains.</title>
        <authorList>
            <person name="Klenk H.-P."/>
        </authorList>
    </citation>
    <scope>NUCLEOTIDE SEQUENCE [LARGE SCALE GENOMIC DNA]</scope>
    <source>
        <strain evidence="3 4">DSM 45298</strain>
    </source>
</reference>
<dbReference type="InterPro" id="IPR004176">
    <property type="entry name" value="Clp_R_N"/>
</dbReference>